<reference evidence="4 5" key="1">
    <citation type="submission" date="2020-10" db="EMBL/GenBank/DDBJ databases">
        <title>Blautia liquoris sp.nov., isolated from the mud in a fermentation cellar used for the production of Chinese strong-flavoured liquor.</title>
        <authorList>
            <person name="Lu L."/>
        </authorList>
    </citation>
    <scope>NUCLEOTIDE SEQUENCE [LARGE SCALE GENOMIC DNA]</scope>
    <source>
        <strain evidence="4 5">LZLJ-3</strain>
    </source>
</reference>
<keyword evidence="5" id="KW-1185">Reference proteome</keyword>
<dbReference type="Proteomes" id="UP000593601">
    <property type="component" value="Chromosome"/>
</dbReference>
<protein>
    <submittedName>
        <fullName evidence="4">Class II aldolase/adducin family protein</fullName>
    </submittedName>
</protein>
<keyword evidence="2" id="KW-0456">Lyase</keyword>
<name>A0A7M2RFB5_9FIRM</name>
<dbReference type="KEGG" id="bliq:INP51_11695"/>
<organism evidence="4 5">
    <name type="scientific">Blautia liquoris</name>
    <dbReference type="NCBI Taxonomy" id="2779518"/>
    <lineage>
        <taxon>Bacteria</taxon>
        <taxon>Bacillati</taxon>
        <taxon>Bacillota</taxon>
        <taxon>Clostridia</taxon>
        <taxon>Lachnospirales</taxon>
        <taxon>Lachnospiraceae</taxon>
        <taxon>Blautia</taxon>
    </lineage>
</organism>
<dbReference type="GO" id="GO:0016832">
    <property type="term" value="F:aldehyde-lyase activity"/>
    <property type="evidence" value="ECO:0007669"/>
    <property type="project" value="TreeGrafter"/>
</dbReference>
<dbReference type="GO" id="GO:0019323">
    <property type="term" value="P:pentose catabolic process"/>
    <property type="evidence" value="ECO:0007669"/>
    <property type="project" value="TreeGrafter"/>
</dbReference>
<feature type="domain" description="Class II aldolase/adducin N-terminal" evidence="3">
    <location>
        <begin position="5"/>
        <end position="182"/>
    </location>
</feature>
<dbReference type="InterPro" id="IPR001303">
    <property type="entry name" value="Aldolase_II/adducin_N"/>
</dbReference>
<evidence type="ECO:0000313" key="5">
    <source>
        <dbReference type="Proteomes" id="UP000593601"/>
    </source>
</evidence>
<sequence length="204" mass="22932">MKIREELLEVTKRSYHEALFAGTSGNLSYFDHATGDMYITPGSIPYDTMTEEDLVRMTLDGEILEGLKRPSSEWRMHAEVYRCKPEVSAVIHTHSPYATSFAVNHWKIPVILIEMVPFLGGDIEVADFAVPGTVKVGVEAVKKLKERNACLMANHGVLAVGENLEQAYTRAVYVEDSAKIYSLALSNGDVRLIDDKYVKYMKER</sequence>
<dbReference type="SUPFAM" id="SSF53639">
    <property type="entry name" value="AraD/HMP-PK domain-like"/>
    <property type="match status" value="1"/>
</dbReference>
<evidence type="ECO:0000256" key="1">
    <source>
        <dbReference type="ARBA" id="ARBA00022723"/>
    </source>
</evidence>
<evidence type="ECO:0000256" key="2">
    <source>
        <dbReference type="ARBA" id="ARBA00023239"/>
    </source>
</evidence>
<keyword evidence="1" id="KW-0479">Metal-binding</keyword>
<dbReference type="EMBL" id="CP063304">
    <property type="protein sequence ID" value="QOV18664.1"/>
    <property type="molecule type" value="Genomic_DNA"/>
</dbReference>
<dbReference type="AlphaFoldDB" id="A0A7M2RFB5"/>
<gene>
    <name evidence="4" type="ORF">INP51_11695</name>
</gene>
<dbReference type="GO" id="GO:0005829">
    <property type="term" value="C:cytosol"/>
    <property type="evidence" value="ECO:0007669"/>
    <property type="project" value="TreeGrafter"/>
</dbReference>
<dbReference type="PANTHER" id="PTHR22789">
    <property type="entry name" value="FUCULOSE PHOSPHATE ALDOLASE"/>
    <property type="match status" value="1"/>
</dbReference>
<evidence type="ECO:0000313" key="4">
    <source>
        <dbReference type="EMBL" id="QOV18664.1"/>
    </source>
</evidence>
<dbReference type="Gene3D" id="3.40.225.10">
    <property type="entry name" value="Class II aldolase/adducin N-terminal domain"/>
    <property type="match status" value="1"/>
</dbReference>
<dbReference type="InterPro" id="IPR050197">
    <property type="entry name" value="Aldolase_class_II_sugar_metab"/>
</dbReference>
<dbReference type="SMART" id="SM01007">
    <property type="entry name" value="Aldolase_II"/>
    <property type="match status" value="1"/>
</dbReference>
<proteinExistence type="predicted"/>
<evidence type="ECO:0000259" key="3">
    <source>
        <dbReference type="SMART" id="SM01007"/>
    </source>
</evidence>
<dbReference type="Pfam" id="PF00596">
    <property type="entry name" value="Aldolase_II"/>
    <property type="match status" value="1"/>
</dbReference>
<dbReference type="InterPro" id="IPR036409">
    <property type="entry name" value="Aldolase_II/adducin_N_sf"/>
</dbReference>
<accession>A0A7M2RFB5</accession>
<dbReference type="PANTHER" id="PTHR22789:SF0">
    <property type="entry name" value="3-OXO-TETRONATE 4-PHOSPHATE DECARBOXYLASE-RELATED"/>
    <property type="match status" value="1"/>
</dbReference>
<dbReference type="GO" id="GO:0046872">
    <property type="term" value="F:metal ion binding"/>
    <property type="evidence" value="ECO:0007669"/>
    <property type="project" value="UniProtKB-KW"/>
</dbReference>
<dbReference type="RefSeq" id="WP_193735026.1">
    <property type="nucleotide sequence ID" value="NZ_CP063304.1"/>
</dbReference>